<evidence type="ECO:0000313" key="3">
    <source>
        <dbReference type="EMBL" id="GAA2106495.1"/>
    </source>
</evidence>
<feature type="signal peptide" evidence="1">
    <location>
        <begin position="1"/>
        <end position="31"/>
    </location>
</feature>
<comment type="caution">
    <text evidence="3">The sequence shown here is derived from an EMBL/GenBank/DDBJ whole genome shotgun (WGS) entry which is preliminary data.</text>
</comment>
<evidence type="ECO:0000313" key="4">
    <source>
        <dbReference type="Proteomes" id="UP001500897"/>
    </source>
</evidence>
<dbReference type="SMART" id="SM00108">
    <property type="entry name" value="B_lectin"/>
    <property type="match status" value="1"/>
</dbReference>
<dbReference type="SUPFAM" id="SSF51110">
    <property type="entry name" value="alpha-D-mannose-specific plant lectins"/>
    <property type="match status" value="1"/>
</dbReference>
<organism evidence="3 4">
    <name type="scientific">Kitasatospora saccharophila</name>
    <dbReference type="NCBI Taxonomy" id="407973"/>
    <lineage>
        <taxon>Bacteria</taxon>
        <taxon>Bacillati</taxon>
        <taxon>Actinomycetota</taxon>
        <taxon>Actinomycetes</taxon>
        <taxon>Kitasatosporales</taxon>
        <taxon>Streptomycetaceae</taxon>
        <taxon>Kitasatospora</taxon>
    </lineage>
</organism>
<evidence type="ECO:0000256" key="1">
    <source>
        <dbReference type="SAM" id="SignalP"/>
    </source>
</evidence>
<dbReference type="InterPro" id="IPR001480">
    <property type="entry name" value="Bulb-type_lectin_dom"/>
</dbReference>
<evidence type="ECO:0000259" key="2">
    <source>
        <dbReference type="PROSITE" id="PS50927"/>
    </source>
</evidence>
<dbReference type="Proteomes" id="UP001500897">
    <property type="component" value="Unassembled WGS sequence"/>
</dbReference>
<keyword evidence="1" id="KW-0732">Signal</keyword>
<proteinExistence type="predicted"/>
<reference evidence="3 4" key="1">
    <citation type="journal article" date="2019" name="Int. J. Syst. Evol. Microbiol.">
        <title>The Global Catalogue of Microorganisms (GCM) 10K type strain sequencing project: providing services to taxonomists for standard genome sequencing and annotation.</title>
        <authorList>
            <consortium name="The Broad Institute Genomics Platform"/>
            <consortium name="The Broad Institute Genome Sequencing Center for Infectious Disease"/>
            <person name="Wu L."/>
            <person name="Ma J."/>
        </authorList>
    </citation>
    <scope>NUCLEOTIDE SEQUENCE [LARGE SCALE GENOMIC DNA]</scope>
    <source>
        <strain evidence="3 4">JCM 14559</strain>
    </source>
</reference>
<feature type="chain" id="PRO_5046687250" description="Bulb-type lectin domain-containing protein" evidence="1">
    <location>
        <begin position="32"/>
        <end position="149"/>
    </location>
</feature>
<sequence length="149" mass="15668">MNKTARRIAKALVAGSVAAVSVVALTGSASANNVSALPRNNTLNGGDSIVTFGSGGQPSYELRMQTDGNLVEYRWYNGSIDRVCWSTGTNGNGASHATYQNDGNFVVYRNSDNHVLWASNTVGWSGNSVNISASGVVYVGSKQLNAPYC</sequence>
<dbReference type="PROSITE" id="PS50927">
    <property type="entry name" value="BULB_LECTIN"/>
    <property type="match status" value="1"/>
</dbReference>
<gene>
    <name evidence="3" type="ORF">GCM10009759_44780</name>
</gene>
<feature type="domain" description="Bulb-type lectin" evidence="2">
    <location>
        <begin position="34"/>
        <end position="149"/>
    </location>
</feature>
<keyword evidence="4" id="KW-1185">Reference proteome</keyword>
<dbReference type="RefSeq" id="WP_344554289.1">
    <property type="nucleotide sequence ID" value="NZ_BAAANS010000030.1"/>
</dbReference>
<name>A0ABN2X9K6_9ACTN</name>
<dbReference type="InterPro" id="IPR036426">
    <property type="entry name" value="Bulb-type_lectin_dom_sf"/>
</dbReference>
<dbReference type="EMBL" id="BAAANS010000030">
    <property type="protein sequence ID" value="GAA2106495.1"/>
    <property type="molecule type" value="Genomic_DNA"/>
</dbReference>
<dbReference type="Gene3D" id="2.90.10.10">
    <property type="entry name" value="Bulb-type lectin domain"/>
    <property type="match status" value="2"/>
</dbReference>
<accession>A0ABN2X9K6</accession>
<protein>
    <recommendedName>
        <fullName evidence="2">Bulb-type lectin domain-containing protein</fullName>
    </recommendedName>
</protein>